<dbReference type="Proteomes" id="UP001501352">
    <property type="component" value="Unassembled WGS sequence"/>
</dbReference>
<protein>
    <recommendedName>
        <fullName evidence="3">DUF1579 domain-containing protein</fullName>
    </recommendedName>
</protein>
<dbReference type="RefSeq" id="WP_343791013.1">
    <property type="nucleotide sequence ID" value="NZ_BAAAGA010000001.1"/>
</dbReference>
<sequence length="158" mass="17649">MLTIIAMMAALTAVTPPQTSPDRAAFESLKAMRGDWREVGRPRPFTLNYRTMSSDKVVVETWTGSNGQQSITVFLMEGERLIATRYSSLGEHPTMSLTSAADGELGFTFRSAVNMPTGDGPYIRAMSIRRDGNRMTRTDTFRAYGADETSRWQLARIR</sequence>
<reference evidence="1 2" key="1">
    <citation type="journal article" date="2019" name="Int. J. Syst. Evol. Microbiol.">
        <title>The Global Catalogue of Microorganisms (GCM) 10K type strain sequencing project: providing services to taxonomists for standard genome sequencing and annotation.</title>
        <authorList>
            <consortium name="The Broad Institute Genomics Platform"/>
            <consortium name="The Broad Institute Genome Sequencing Center for Infectious Disease"/>
            <person name="Wu L."/>
            <person name="Ma J."/>
        </authorList>
    </citation>
    <scope>NUCLEOTIDE SEQUENCE [LARGE SCALE GENOMIC DNA]</scope>
    <source>
        <strain evidence="1 2">JCM 12928</strain>
    </source>
</reference>
<organism evidence="1 2">
    <name type="scientific">Brevundimonas kwangchunensis</name>
    <dbReference type="NCBI Taxonomy" id="322163"/>
    <lineage>
        <taxon>Bacteria</taxon>
        <taxon>Pseudomonadati</taxon>
        <taxon>Pseudomonadota</taxon>
        <taxon>Alphaproteobacteria</taxon>
        <taxon>Caulobacterales</taxon>
        <taxon>Caulobacteraceae</taxon>
        <taxon>Brevundimonas</taxon>
    </lineage>
</organism>
<comment type="caution">
    <text evidence="1">The sequence shown here is derived from an EMBL/GenBank/DDBJ whole genome shotgun (WGS) entry which is preliminary data.</text>
</comment>
<dbReference type="EMBL" id="BAAAGA010000001">
    <property type="protein sequence ID" value="GAA0616025.1"/>
    <property type="molecule type" value="Genomic_DNA"/>
</dbReference>
<name>A0ABN1GPX3_9CAUL</name>
<evidence type="ECO:0000313" key="1">
    <source>
        <dbReference type="EMBL" id="GAA0616025.1"/>
    </source>
</evidence>
<evidence type="ECO:0008006" key="3">
    <source>
        <dbReference type="Google" id="ProtNLM"/>
    </source>
</evidence>
<keyword evidence="2" id="KW-1185">Reference proteome</keyword>
<evidence type="ECO:0000313" key="2">
    <source>
        <dbReference type="Proteomes" id="UP001501352"/>
    </source>
</evidence>
<accession>A0ABN1GPX3</accession>
<gene>
    <name evidence="1" type="ORF">GCM10009422_08960</name>
</gene>
<proteinExistence type="predicted"/>